<feature type="domain" description="SAF" evidence="2">
    <location>
        <begin position="46"/>
        <end position="114"/>
    </location>
</feature>
<sequence length="272" mass="27968">MNTRRLVVLLLAAGAAGVVALMVRGFVGGGTKQAEAKVATPAAEITQILVAATRLDPGRPMTADSVRWEAWPVKAVDASFIRKTPGTTPATLVAGMVVRAPMVPGEPVTFAKIIKSQSPGFMAATIAPGMRAVAISVSVASVAGGFILPNNRVDIMLTMVTGDNPKRGSTRTVLADVRVLAVDQTLDKPDQKPTSDVKTVTLELTPEQAHTVATAQAMGMLSLTLRSLGDEQTATADAGNSAPAPDDQSSGGIVTVIRYGTMRKSGGGGGPQ</sequence>
<evidence type="ECO:0000259" key="2">
    <source>
        <dbReference type="SMART" id="SM00858"/>
    </source>
</evidence>
<organism evidence="3 4">
    <name type="scientific">Rhizomicrobium electricum</name>
    <dbReference type="NCBI Taxonomy" id="480070"/>
    <lineage>
        <taxon>Bacteria</taxon>
        <taxon>Pseudomonadati</taxon>
        <taxon>Pseudomonadota</taxon>
        <taxon>Alphaproteobacteria</taxon>
        <taxon>Micropepsales</taxon>
        <taxon>Micropepsaceae</taxon>
        <taxon>Rhizomicrobium</taxon>
    </lineage>
</organism>
<dbReference type="RefSeq" id="WP_166935301.1">
    <property type="nucleotide sequence ID" value="NZ_BAAADD010000009.1"/>
</dbReference>
<accession>A0ABN1F4Q7</accession>
<dbReference type="InterPro" id="IPR017592">
    <property type="entry name" value="Pilus_assmbl_Flp-typ_CpaB"/>
</dbReference>
<dbReference type="NCBIfam" id="TIGR03177">
    <property type="entry name" value="pilus_cpaB"/>
    <property type="match status" value="1"/>
</dbReference>
<dbReference type="Pfam" id="PF16976">
    <property type="entry name" value="RcpC"/>
    <property type="match status" value="1"/>
</dbReference>
<gene>
    <name evidence="3" type="primary">cpaB</name>
    <name evidence="3" type="ORF">GCM10008942_34110</name>
</gene>
<dbReference type="InterPro" id="IPR031571">
    <property type="entry name" value="RcpC_dom"/>
</dbReference>
<dbReference type="Pfam" id="PF08666">
    <property type="entry name" value="SAF"/>
    <property type="match status" value="1"/>
</dbReference>
<dbReference type="SMART" id="SM00858">
    <property type="entry name" value="SAF"/>
    <property type="match status" value="1"/>
</dbReference>
<keyword evidence="4" id="KW-1185">Reference proteome</keyword>
<dbReference type="CDD" id="cd11614">
    <property type="entry name" value="SAF_CpaB_FlgA_like"/>
    <property type="match status" value="1"/>
</dbReference>
<reference evidence="3 4" key="1">
    <citation type="journal article" date="2019" name="Int. J. Syst. Evol. Microbiol.">
        <title>The Global Catalogue of Microorganisms (GCM) 10K type strain sequencing project: providing services to taxonomists for standard genome sequencing and annotation.</title>
        <authorList>
            <consortium name="The Broad Institute Genomics Platform"/>
            <consortium name="The Broad Institute Genome Sequencing Center for Infectious Disease"/>
            <person name="Wu L."/>
            <person name="Ma J."/>
        </authorList>
    </citation>
    <scope>NUCLEOTIDE SEQUENCE [LARGE SCALE GENOMIC DNA]</scope>
    <source>
        <strain evidence="3 4">JCM 15089</strain>
    </source>
</reference>
<evidence type="ECO:0000256" key="1">
    <source>
        <dbReference type="SAM" id="MobiDB-lite"/>
    </source>
</evidence>
<evidence type="ECO:0000313" key="3">
    <source>
        <dbReference type="EMBL" id="GAA0582386.1"/>
    </source>
</evidence>
<dbReference type="EMBL" id="BAAADD010000009">
    <property type="protein sequence ID" value="GAA0582386.1"/>
    <property type="molecule type" value="Genomic_DNA"/>
</dbReference>
<name>A0ABN1F4Q7_9PROT</name>
<dbReference type="InterPro" id="IPR013974">
    <property type="entry name" value="SAF"/>
</dbReference>
<evidence type="ECO:0000313" key="4">
    <source>
        <dbReference type="Proteomes" id="UP001499951"/>
    </source>
</evidence>
<feature type="region of interest" description="Disordered" evidence="1">
    <location>
        <begin position="233"/>
        <end position="252"/>
    </location>
</feature>
<proteinExistence type="predicted"/>
<dbReference type="Proteomes" id="UP001499951">
    <property type="component" value="Unassembled WGS sequence"/>
</dbReference>
<comment type="caution">
    <text evidence="3">The sequence shown here is derived from an EMBL/GenBank/DDBJ whole genome shotgun (WGS) entry which is preliminary data.</text>
</comment>
<protein>
    <submittedName>
        <fullName evidence="3">Flp pilus assembly protein CpaB</fullName>
    </submittedName>
</protein>